<organism evidence="1 2">
    <name type="scientific">Plectosphaerella plurivora</name>
    <dbReference type="NCBI Taxonomy" id="936078"/>
    <lineage>
        <taxon>Eukaryota</taxon>
        <taxon>Fungi</taxon>
        <taxon>Dikarya</taxon>
        <taxon>Ascomycota</taxon>
        <taxon>Pezizomycotina</taxon>
        <taxon>Sordariomycetes</taxon>
        <taxon>Hypocreomycetidae</taxon>
        <taxon>Glomerellales</taxon>
        <taxon>Plectosphaerellaceae</taxon>
        <taxon>Plectosphaerella</taxon>
    </lineage>
</organism>
<dbReference type="OrthoDB" id="10404746at2759"/>
<sequence length="265" mass="30449">MDSNNVLRQRNREFRVQLIDTPSPEEAFKVLDFYKQALESKGIKSPRFCEITFDPLARRFCIIARRDSEDDVTKPLLEILQSFPFTCDDDDDDDGNRALDIIKYKDSFLPGAFLKWPASGVYTGLREEEGTTFTYVTILRHFGVDNRHFKTFLASSLRCALQIGTSWDAKLLYVGAPDQRTVDMVIDVFHGLRVQMMRDLVKCQDMAKMHWDFEHHRGEDLGAGLRQWVAGLENADTASASEPSEEDLQALWDDKGEEEEDLIQL</sequence>
<evidence type="ECO:0000313" key="1">
    <source>
        <dbReference type="EMBL" id="KAH6682184.1"/>
    </source>
</evidence>
<accession>A0A9P8V8Q7</accession>
<protein>
    <submittedName>
        <fullName evidence="1">Uncharacterized protein</fullName>
    </submittedName>
</protein>
<dbReference type="EMBL" id="JAGSXJ010000018">
    <property type="protein sequence ID" value="KAH6682184.1"/>
    <property type="molecule type" value="Genomic_DNA"/>
</dbReference>
<proteinExistence type="predicted"/>
<dbReference type="AlphaFoldDB" id="A0A9P8V8Q7"/>
<name>A0A9P8V8Q7_9PEZI</name>
<gene>
    <name evidence="1" type="ORF">F5X68DRAFT_242796</name>
</gene>
<dbReference type="Proteomes" id="UP000770015">
    <property type="component" value="Unassembled WGS sequence"/>
</dbReference>
<evidence type="ECO:0000313" key="2">
    <source>
        <dbReference type="Proteomes" id="UP000770015"/>
    </source>
</evidence>
<comment type="caution">
    <text evidence="1">The sequence shown here is derived from an EMBL/GenBank/DDBJ whole genome shotgun (WGS) entry which is preliminary data.</text>
</comment>
<reference evidence="1" key="1">
    <citation type="journal article" date="2021" name="Nat. Commun.">
        <title>Genetic determinants of endophytism in the Arabidopsis root mycobiome.</title>
        <authorList>
            <person name="Mesny F."/>
            <person name="Miyauchi S."/>
            <person name="Thiergart T."/>
            <person name="Pickel B."/>
            <person name="Atanasova L."/>
            <person name="Karlsson M."/>
            <person name="Huettel B."/>
            <person name="Barry K.W."/>
            <person name="Haridas S."/>
            <person name="Chen C."/>
            <person name="Bauer D."/>
            <person name="Andreopoulos W."/>
            <person name="Pangilinan J."/>
            <person name="LaButti K."/>
            <person name="Riley R."/>
            <person name="Lipzen A."/>
            <person name="Clum A."/>
            <person name="Drula E."/>
            <person name="Henrissat B."/>
            <person name="Kohler A."/>
            <person name="Grigoriev I.V."/>
            <person name="Martin F.M."/>
            <person name="Hacquard S."/>
        </authorList>
    </citation>
    <scope>NUCLEOTIDE SEQUENCE</scope>
    <source>
        <strain evidence="1">MPI-SDFR-AT-0117</strain>
    </source>
</reference>
<keyword evidence="2" id="KW-1185">Reference proteome</keyword>